<evidence type="ECO:0000313" key="2">
    <source>
        <dbReference type="EMBL" id="CAG8735902.1"/>
    </source>
</evidence>
<evidence type="ECO:0000313" key="3">
    <source>
        <dbReference type="Proteomes" id="UP000789375"/>
    </source>
</evidence>
<evidence type="ECO:0000256" key="1">
    <source>
        <dbReference type="SAM" id="Phobius"/>
    </source>
</evidence>
<keyword evidence="1" id="KW-0472">Membrane</keyword>
<proteinExistence type="predicted"/>
<protein>
    <submittedName>
        <fullName evidence="2">4895_t:CDS:1</fullName>
    </submittedName>
</protein>
<feature type="non-terminal residue" evidence="2">
    <location>
        <position position="90"/>
    </location>
</feature>
<feature type="transmembrane region" description="Helical" evidence="1">
    <location>
        <begin position="19"/>
        <end position="39"/>
    </location>
</feature>
<dbReference type="EMBL" id="CAJVPP010018588">
    <property type="protein sequence ID" value="CAG8735902.1"/>
    <property type="molecule type" value="Genomic_DNA"/>
</dbReference>
<keyword evidence="3" id="KW-1185">Reference proteome</keyword>
<keyword evidence="1" id="KW-1133">Transmembrane helix</keyword>
<keyword evidence="1" id="KW-0812">Transmembrane</keyword>
<sequence length="90" mass="10298">LFDSNEEVKSKRLLRNDDLLSCILSISVYNAGLLVSLNLSNIEFTTERTLQAFVRDGIAYDLNVKAIQDRTLTWKYGIQVLSNLRLHLVK</sequence>
<accession>A0A9N9IHH2</accession>
<comment type="caution">
    <text evidence="2">The sequence shown here is derived from an EMBL/GenBank/DDBJ whole genome shotgun (WGS) entry which is preliminary data.</text>
</comment>
<gene>
    <name evidence="2" type="ORF">FMOSSE_LOCUS15882</name>
</gene>
<name>A0A9N9IHH2_FUNMO</name>
<dbReference type="AlphaFoldDB" id="A0A9N9IHH2"/>
<dbReference type="Proteomes" id="UP000789375">
    <property type="component" value="Unassembled WGS sequence"/>
</dbReference>
<organism evidence="2 3">
    <name type="scientific">Funneliformis mosseae</name>
    <name type="common">Endomycorrhizal fungus</name>
    <name type="synonym">Glomus mosseae</name>
    <dbReference type="NCBI Taxonomy" id="27381"/>
    <lineage>
        <taxon>Eukaryota</taxon>
        <taxon>Fungi</taxon>
        <taxon>Fungi incertae sedis</taxon>
        <taxon>Mucoromycota</taxon>
        <taxon>Glomeromycotina</taxon>
        <taxon>Glomeromycetes</taxon>
        <taxon>Glomerales</taxon>
        <taxon>Glomeraceae</taxon>
        <taxon>Funneliformis</taxon>
    </lineage>
</organism>
<reference evidence="2" key="1">
    <citation type="submission" date="2021-06" db="EMBL/GenBank/DDBJ databases">
        <authorList>
            <person name="Kallberg Y."/>
            <person name="Tangrot J."/>
            <person name="Rosling A."/>
        </authorList>
    </citation>
    <scope>NUCLEOTIDE SEQUENCE</scope>
    <source>
        <strain evidence="2">87-6 pot B 2015</strain>
    </source>
</reference>